<evidence type="ECO:0000256" key="2">
    <source>
        <dbReference type="SAM" id="MobiDB-lite"/>
    </source>
</evidence>
<accession>A0A0G4I3C2</accession>
<dbReference type="EMBL" id="CDMZ01004953">
    <property type="protein sequence ID" value="CEM51459.1"/>
    <property type="molecule type" value="Genomic_DNA"/>
</dbReference>
<dbReference type="InterPro" id="IPR000719">
    <property type="entry name" value="Prot_kinase_dom"/>
</dbReference>
<dbReference type="InterPro" id="IPR017441">
    <property type="entry name" value="Protein_kinase_ATP_BS"/>
</dbReference>
<name>A0A0G4I3C2_9ALVE</name>
<sequence length="748" mass="80638">MWRRIWRPRATRKSDERPEGGTQGVERDSVEGPDAVRGPAKEKERASARLVPQKRRARNWNLNPLRLPLFSRLSRNQGRQKKGQETESAQDRSRSANTLTKPAVSPNSVPHSSSGPVLSSASQQPAAVGAAAPAGIQTAPIYPESSPQALARQGGEEETIRCRQAERVESEGVDGRTIVHRAIETGGPHGMYLRLQVQLERWNESIEAQEGIRFVAVLPSHLGEGSFGTVFEAVELQRLLTGVADGKRIALKIFHSEDVEWYLNERDSAADLARQTRIFFHHPDRHALVCPLWMGIARSAMGKGGGKLGWAGGGGAAQGAATASSASAVGQQSDFFAVTPAGGSVPDKNAGPLALALQQSYQSSRGTTASTLGLGQSQTGLDESSASLSANLGLGGKEVGASSAEAASNGLAGDEWFVVAYPLFEANLLTAMRTASFFVGNSRARRYAMIFETLRVGVKAAAFIQSLGDSAGMDACHGDVTVENFLCRVETEESAGGAMKSEALQCCLGDLSSILFVPKGTAGDAAITTRAYRAPEIVIGTLLGRKTNVKKADVYSLGIVLIEAFRCLFCSCPPGSRCSLPVPAIFSGDDPNNPCPAADVTHFVMQCRLTLCPPDAVRRWASRFVQRFGGSCEDLPLACRDLIEGDDEPGWSFIDYRYLQAWQDRDRVLSSSSSRSRGRAKTGVDYLLMVNPLRDEALDPSLSDHDVSVIRNLLAQMLAVDPSRRLSLDQIPYHPAYKLLQRRAGYSR</sequence>
<feature type="compositionally biased region" description="Basic residues" evidence="2">
    <location>
        <begin position="1"/>
        <end position="11"/>
    </location>
</feature>
<organism evidence="4">
    <name type="scientific">Chromera velia CCMP2878</name>
    <dbReference type="NCBI Taxonomy" id="1169474"/>
    <lineage>
        <taxon>Eukaryota</taxon>
        <taxon>Sar</taxon>
        <taxon>Alveolata</taxon>
        <taxon>Colpodellida</taxon>
        <taxon>Chromeraceae</taxon>
        <taxon>Chromera</taxon>
    </lineage>
</organism>
<gene>
    <name evidence="4" type="ORF">Cvel_10636</name>
</gene>
<protein>
    <recommendedName>
        <fullName evidence="3">Protein kinase domain-containing protein</fullName>
    </recommendedName>
</protein>
<keyword evidence="1" id="KW-0067">ATP-binding</keyword>
<dbReference type="PANTHER" id="PTHR44167:SF24">
    <property type="entry name" value="SERINE_THREONINE-PROTEIN KINASE CHK2"/>
    <property type="match status" value="1"/>
</dbReference>
<feature type="binding site" evidence="1">
    <location>
        <position position="252"/>
    </location>
    <ligand>
        <name>ATP</name>
        <dbReference type="ChEBI" id="CHEBI:30616"/>
    </ligand>
</feature>
<dbReference type="GO" id="GO:0004674">
    <property type="term" value="F:protein serine/threonine kinase activity"/>
    <property type="evidence" value="ECO:0007669"/>
    <property type="project" value="TreeGrafter"/>
</dbReference>
<dbReference type="SMART" id="SM00220">
    <property type="entry name" value="S_TKc"/>
    <property type="match status" value="1"/>
</dbReference>
<proteinExistence type="predicted"/>
<dbReference type="PROSITE" id="PS50011">
    <property type="entry name" value="PROTEIN_KINASE_DOM"/>
    <property type="match status" value="1"/>
</dbReference>
<dbReference type="Gene3D" id="1.10.510.10">
    <property type="entry name" value="Transferase(Phosphotransferase) domain 1"/>
    <property type="match status" value="1"/>
</dbReference>
<dbReference type="AlphaFoldDB" id="A0A0G4I3C2"/>
<dbReference type="GO" id="GO:0005524">
    <property type="term" value="F:ATP binding"/>
    <property type="evidence" value="ECO:0007669"/>
    <property type="project" value="UniProtKB-UniRule"/>
</dbReference>
<feature type="compositionally biased region" description="Polar residues" evidence="2">
    <location>
        <begin position="95"/>
        <end position="117"/>
    </location>
</feature>
<feature type="compositionally biased region" description="Basic and acidic residues" evidence="2">
    <location>
        <begin position="82"/>
        <end position="94"/>
    </location>
</feature>
<feature type="compositionally biased region" description="Basic and acidic residues" evidence="2">
    <location>
        <begin position="12"/>
        <end position="30"/>
    </location>
</feature>
<dbReference type="InterPro" id="IPR011009">
    <property type="entry name" value="Kinase-like_dom_sf"/>
</dbReference>
<reference evidence="4" key="1">
    <citation type="submission" date="2014-11" db="EMBL/GenBank/DDBJ databases">
        <authorList>
            <person name="Otto D Thomas"/>
            <person name="Naeem Raeece"/>
        </authorList>
    </citation>
    <scope>NUCLEOTIDE SEQUENCE</scope>
</reference>
<dbReference type="SUPFAM" id="SSF56112">
    <property type="entry name" value="Protein kinase-like (PK-like)"/>
    <property type="match status" value="1"/>
</dbReference>
<evidence type="ECO:0000313" key="4">
    <source>
        <dbReference type="EMBL" id="CEM51459.1"/>
    </source>
</evidence>
<dbReference type="VEuPathDB" id="CryptoDB:Cvel_10636"/>
<feature type="domain" description="Protein kinase" evidence="3">
    <location>
        <begin position="216"/>
        <end position="737"/>
    </location>
</feature>
<feature type="region of interest" description="Disordered" evidence="2">
    <location>
        <begin position="138"/>
        <end position="158"/>
    </location>
</feature>
<dbReference type="GO" id="GO:0005634">
    <property type="term" value="C:nucleus"/>
    <property type="evidence" value="ECO:0007669"/>
    <property type="project" value="TreeGrafter"/>
</dbReference>
<feature type="region of interest" description="Disordered" evidence="2">
    <location>
        <begin position="1"/>
        <end position="124"/>
    </location>
</feature>
<dbReference type="PROSITE" id="PS00107">
    <property type="entry name" value="PROTEIN_KINASE_ATP"/>
    <property type="match status" value="1"/>
</dbReference>
<dbReference type="GO" id="GO:0044773">
    <property type="term" value="P:mitotic DNA damage checkpoint signaling"/>
    <property type="evidence" value="ECO:0007669"/>
    <property type="project" value="TreeGrafter"/>
</dbReference>
<keyword evidence="1" id="KW-0547">Nucleotide-binding</keyword>
<evidence type="ECO:0000256" key="1">
    <source>
        <dbReference type="PROSITE-ProRule" id="PRU10141"/>
    </source>
</evidence>
<feature type="compositionally biased region" description="Low complexity" evidence="2">
    <location>
        <begin position="59"/>
        <end position="76"/>
    </location>
</feature>
<evidence type="ECO:0000259" key="3">
    <source>
        <dbReference type="PROSITE" id="PS50011"/>
    </source>
</evidence>
<dbReference type="PANTHER" id="PTHR44167">
    <property type="entry name" value="OVARIAN-SPECIFIC SERINE/THREONINE-PROTEIN KINASE LOK-RELATED"/>
    <property type="match status" value="1"/>
</dbReference>